<evidence type="ECO:0000313" key="5">
    <source>
        <dbReference type="EMBL" id="KAK1271933.1"/>
    </source>
</evidence>
<dbReference type="InterPro" id="IPR000490">
    <property type="entry name" value="Glyco_hydro_17"/>
</dbReference>
<dbReference type="EMBL" id="JAUJYN010000005">
    <property type="protein sequence ID" value="KAK1271933.1"/>
    <property type="molecule type" value="Genomic_DNA"/>
</dbReference>
<evidence type="ECO:0000256" key="3">
    <source>
        <dbReference type="ARBA" id="ARBA00023295"/>
    </source>
</evidence>
<keyword evidence="3" id="KW-0326">Glycosidase</keyword>
<organism evidence="5 6">
    <name type="scientific">Acorus gramineus</name>
    <name type="common">Dwarf sweet flag</name>
    <dbReference type="NCBI Taxonomy" id="55184"/>
    <lineage>
        <taxon>Eukaryota</taxon>
        <taxon>Viridiplantae</taxon>
        <taxon>Streptophyta</taxon>
        <taxon>Embryophyta</taxon>
        <taxon>Tracheophyta</taxon>
        <taxon>Spermatophyta</taxon>
        <taxon>Magnoliopsida</taxon>
        <taxon>Liliopsida</taxon>
        <taxon>Acoraceae</taxon>
        <taxon>Acorus</taxon>
    </lineage>
</organism>
<dbReference type="SUPFAM" id="SSF51445">
    <property type="entry name" value="(Trans)glycosidases"/>
    <property type="match status" value="1"/>
</dbReference>
<dbReference type="GO" id="GO:0005975">
    <property type="term" value="P:carbohydrate metabolic process"/>
    <property type="evidence" value="ECO:0007669"/>
    <property type="project" value="InterPro"/>
</dbReference>
<evidence type="ECO:0000313" key="6">
    <source>
        <dbReference type="Proteomes" id="UP001179952"/>
    </source>
</evidence>
<keyword evidence="2" id="KW-0378">Hydrolase</keyword>
<keyword evidence="6" id="KW-1185">Reference proteome</keyword>
<evidence type="ECO:0000256" key="1">
    <source>
        <dbReference type="ARBA" id="ARBA00008773"/>
    </source>
</evidence>
<reference evidence="5" key="2">
    <citation type="submission" date="2023-06" db="EMBL/GenBank/DDBJ databases">
        <authorList>
            <person name="Ma L."/>
            <person name="Liu K.-W."/>
            <person name="Li Z."/>
            <person name="Hsiao Y.-Y."/>
            <person name="Qi Y."/>
            <person name="Fu T."/>
            <person name="Tang G."/>
            <person name="Zhang D."/>
            <person name="Sun W.-H."/>
            <person name="Liu D.-K."/>
            <person name="Li Y."/>
            <person name="Chen G.-Z."/>
            <person name="Liu X.-D."/>
            <person name="Liao X.-Y."/>
            <person name="Jiang Y.-T."/>
            <person name="Yu X."/>
            <person name="Hao Y."/>
            <person name="Huang J."/>
            <person name="Zhao X.-W."/>
            <person name="Ke S."/>
            <person name="Chen Y.-Y."/>
            <person name="Wu W.-L."/>
            <person name="Hsu J.-L."/>
            <person name="Lin Y.-F."/>
            <person name="Huang M.-D."/>
            <person name="Li C.-Y."/>
            <person name="Huang L."/>
            <person name="Wang Z.-W."/>
            <person name="Zhao X."/>
            <person name="Zhong W.-Y."/>
            <person name="Peng D.-H."/>
            <person name="Ahmad S."/>
            <person name="Lan S."/>
            <person name="Zhang J.-S."/>
            <person name="Tsai W.-C."/>
            <person name="Van De Peer Y."/>
            <person name="Liu Z.-J."/>
        </authorList>
    </citation>
    <scope>NUCLEOTIDE SEQUENCE</scope>
    <source>
        <strain evidence="5">SCP</strain>
        <tissue evidence="5">Leaves</tissue>
    </source>
</reference>
<dbReference type="Pfam" id="PF00332">
    <property type="entry name" value="Glyco_hydro_17"/>
    <property type="match status" value="1"/>
</dbReference>
<comment type="similarity">
    <text evidence="1 4">Belongs to the glycosyl hydrolase 17 family.</text>
</comment>
<comment type="caution">
    <text evidence="5">The sequence shown here is derived from an EMBL/GenBank/DDBJ whole genome shotgun (WGS) entry which is preliminary data.</text>
</comment>
<gene>
    <name evidence="5" type="ORF">QJS04_geneDACA007609</name>
</gene>
<dbReference type="AlphaFoldDB" id="A0AAV9B5D7"/>
<proteinExistence type="inferred from homology"/>
<evidence type="ECO:0000256" key="2">
    <source>
        <dbReference type="ARBA" id="ARBA00022801"/>
    </source>
</evidence>
<dbReference type="Proteomes" id="UP001179952">
    <property type="component" value="Unassembled WGS sequence"/>
</dbReference>
<sequence>MVDAAVSAVEAEMKEKGGRLPVVVSATGWPSRGAEEEPAEAGEVYAEMYLKGLVRHLESGVGTPMRREGAEEVYVFELFDNWARRGPESGRHWGVWFENLTGKYEGVDFSGAGRGAGGGGGGWSVGVGVWVVVLVFLV</sequence>
<name>A0AAV9B5D7_ACOGR</name>
<reference evidence="5" key="1">
    <citation type="journal article" date="2023" name="Nat. Commun.">
        <title>Diploid and tetraploid genomes of Acorus and the evolution of monocots.</title>
        <authorList>
            <person name="Ma L."/>
            <person name="Liu K.W."/>
            <person name="Li Z."/>
            <person name="Hsiao Y.Y."/>
            <person name="Qi Y."/>
            <person name="Fu T."/>
            <person name="Tang G.D."/>
            <person name="Zhang D."/>
            <person name="Sun W.H."/>
            <person name="Liu D.K."/>
            <person name="Li Y."/>
            <person name="Chen G.Z."/>
            <person name="Liu X.D."/>
            <person name="Liao X.Y."/>
            <person name="Jiang Y.T."/>
            <person name="Yu X."/>
            <person name="Hao Y."/>
            <person name="Huang J."/>
            <person name="Zhao X.W."/>
            <person name="Ke S."/>
            <person name="Chen Y.Y."/>
            <person name="Wu W.L."/>
            <person name="Hsu J.L."/>
            <person name="Lin Y.F."/>
            <person name="Huang M.D."/>
            <person name="Li C.Y."/>
            <person name="Huang L."/>
            <person name="Wang Z.W."/>
            <person name="Zhao X."/>
            <person name="Zhong W.Y."/>
            <person name="Peng D.H."/>
            <person name="Ahmad S."/>
            <person name="Lan S."/>
            <person name="Zhang J.S."/>
            <person name="Tsai W.C."/>
            <person name="Van de Peer Y."/>
            <person name="Liu Z.J."/>
        </authorList>
    </citation>
    <scope>NUCLEOTIDE SEQUENCE</scope>
    <source>
        <strain evidence="5">SCP</strain>
    </source>
</reference>
<dbReference type="PANTHER" id="PTHR32227">
    <property type="entry name" value="GLUCAN ENDO-1,3-BETA-GLUCOSIDASE BG1-RELATED-RELATED"/>
    <property type="match status" value="1"/>
</dbReference>
<protein>
    <submittedName>
        <fullName evidence="5">Glucan endo-1,3-beta-glucosidase 13</fullName>
    </submittedName>
</protein>
<dbReference type="Gene3D" id="3.20.20.80">
    <property type="entry name" value="Glycosidases"/>
    <property type="match status" value="1"/>
</dbReference>
<dbReference type="InterPro" id="IPR017853">
    <property type="entry name" value="GH"/>
</dbReference>
<evidence type="ECO:0000256" key="4">
    <source>
        <dbReference type="RuleBase" id="RU004335"/>
    </source>
</evidence>
<accession>A0AAV9B5D7</accession>
<dbReference type="GO" id="GO:0004553">
    <property type="term" value="F:hydrolase activity, hydrolyzing O-glycosyl compounds"/>
    <property type="evidence" value="ECO:0007669"/>
    <property type="project" value="InterPro"/>
</dbReference>
<dbReference type="InterPro" id="IPR044965">
    <property type="entry name" value="Glyco_hydro_17_plant"/>
</dbReference>